<dbReference type="PROSITE" id="PS50048">
    <property type="entry name" value="ZN2_CY6_FUNGAL_2"/>
    <property type="match status" value="1"/>
</dbReference>
<protein>
    <recommendedName>
        <fullName evidence="4">Zn(2)-C6 fungal-type domain-containing protein</fullName>
    </recommendedName>
</protein>
<dbReference type="GO" id="GO:0005634">
    <property type="term" value="C:nucleus"/>
    <property type="evidence" value="ECO:0007669"/>
    <property type="project" value="UniProtKB-SubCell"/>
</dbReference>
<proteinExistence type="predicted"/>
<feature type="region of interest" description="Disordered" evidence="3">
    <location>
        <begin position="68"/>
        <end position="187"/>
    </location>
</feature>
<dbReference type="InterPro" id="IPR036864">
    <property type="entry name" value="Zn2-C6_fun-type_DNA-bd_sf"/>
</dbReference>
<evidence type="ECO:0000256" key="1">
    <source>
        <dbReference type="ARBA" id="ARBA00004123"/>
    </source>
</evidence>
<evidence type="ECO:0000259" key="4">
    <source>
        <dbReference type="PROSITE" id="PS50048"/>
    </source>
</evidence>
<dbReference type="CDD" id="cd00067">
    <property type="entry name" value="GAL4"/>
    <property type="match status" value="1"/>
</dbReference>
<name>A0A165FY31_9APHY</name>
<dbReference type="GO" id="GO:0008270">
    <property type="term" value="F:zinc ion binding"/>
    <property type="evidence" value="ECO:0007669"/>
    <property type="project" value="InterPro"/>
</dbReference>
<sequence length="459" mass="49767">MSPTNKQGGARQECMSLTEFAGHSNRLQPELEPNLSTRPGHAGLSVTINLSGSQARIHGSTLYVPRSVTRQPPLLTPSTLMNPTSHPSHNSSSHPPKGTHPGAMHHREQSPIAALAGSSQHPSLPSIRQLHPDLPLSMSTDPSYGRRQSISYSSPAAIAVGSRPPQDESDAEVETQEPPKKKRRRQALSCTECKRRKIKCDRAQPCGPCVRRGEPNKCQWHVIEPMEKYVTRSEYDELKARVAQLESFIQGLVPSGVPGTASRQRISSNTIPSGPTQRIEHIQGTAITPYHQVAPSAGPSTYPGAFQHLPPASRVEPQALSDRQPKLVPIRSPTLPSRPPASHSQSHHAMQVRSPNDPHPSMSPSSIHSMPPSSESRSPASVSSRRASLSLAAITSPYTPEPRPQSPPKKFQAQTPTAPGQRLRTEPAPPDSARTPHHHQRPPHGSPVVGQRQAQPIQA</sequence>
<reference evidence="5 6" key="1">
    <citation type="journal article" date="2016" name="Mol. Biol. Evol.">
        <title>Comparative Genomics of Early-Diverging Mushroom-Forming Fungi Provides Insights into the Origins of Lignocellulose Decay Capabilities.</title>
        <authorList>
            <person name="Nagy L.G."/>
            <person name="Riley R."/>
            <person name="Tritt A."/>
            <person name="Adam C."/>
            <person name="Daum C."/>
            <person name="Floudas D."/>
            <person name="Sun H."/>
            <person name="Yadav J.S."/>
            <person name="Pangilinan J."/>
            <person name="Larsson K.H."/>
            <person name="Matsuura K."/>
            <person name="Barry K."/>
            <person name="Labutti K."/>
            <person name="Kuo R."/>
            <person name="Ohm R.A."/>
            <person name="Bhattacharya S.S."/>
            <person name="Shirouzu T."/>
            <person name="Yoshinaga Y."/>
            <person name="Martin F.M."/>
            <person name="Grigoriev I.V."/>
            <person name="Hibbett D.S."/>
        </authorList>
    </citation>
    <scope>NUCLEOTIDE SEQUENCE [LARGE SCALE GENOMIC DNA]</scope>
    <source>
        <strain evidence="5 6">93-53</strain>
    </source>
</reference>
<feature type="domain" description="Zn(2)-C6 fungal-type" evidence="4">
    <location>
        <begin position="189"/>
        <end position="220"/>
    </location>
</feature>
<feature type="compositionally biased region" description="Polar residues" evidence="3">
    <location>
        <begin position="137"/>
        <end position="154"/>
    </location>
</feature>
<evidence type="ECO:0000313" key="5">
    <source>
        <dbReference type="EMBL" id="KZT09569.1"/>
    </source>
</evidence>
<keyword evidence="6" id="KW-1185">Reference proteome</keyword>
<evidence type="ECO:0000256" key="3">
    <source>
        <dbReference type="SAM" id="MobiDB-lite"/>
    </source>
</evidence>
<gene>
    <name evidence="5" type="ORF">LAESUDRAFT_810571</name>
</gene>
<dbReference type="InParanoid" id="A0A165FY31"/>
<feature type="region of interest" description="Disordered" evidence="3">
    <location>
        <begin position="256"/>
        <end position="276"/>
    </location>
</feature>
<dbReference type="InterPro" id="IPR050613">
    <property type="entry name" value="Sec_Metabolite_Reg"/>
</dbReference>
<feature type="compositionally biased region" description="Polar residues" evidence="3">
    <location>
        <begin position="261"/>
        <end position="276"/>
    </location>
</feature>
<evidence type="ECO:0000256" key="2">
    <source>
        <dbReference type="ARBA" id="ARBA00023242"/>
    </source>
</evidence>
<dbReference type="OrthoDB" id="3362851at2759"/>
<dbReference type="RefSeq" id="XP_040767309.1">
    <property type="nucleotide sequence ID" value="XM_040914235.1"/>
</dbReference>
<dbReference type="STRING" id="1314785.A0A165FY31"/>
<evidence type="ECO:0000313" key="6">
    <source>
        <dbReference type="Proteomes" id="UP000076871"/>
    </source>
</evidence>
<dbReference type="AlphaFoldDB" id="A0A165FY31"/>
<keyword evidence="2" id="KW-0539">Nucleus</keyword>
<feature type="region of interest" description="Disordered" evidence="3">
    <location>
        <begin position="1"/>
        <end position="42"/>
    </location>
</feature>
<dbReference type="Proteomes" id="UP000076871">
    <property type="component" value="Unassembled WGS sequence"/>
</dbReference>
<dbReference type="GeneID" id="63831263"/>
<dbReference type="PANTHER" id="PTHR31001">
    <property type="entry name" value="UNCHARACTERIZED TRANSCRIPTIONAL REGULATORY PROTEIN"/>
    <property type="match status" value="1"/>
</dbReference>
<comment type="subcellular location">
    <subcellularLocation>
        <location evidence="1">Nucleus</location>
    </subcellularLocation>
</comment>
<accession>A0A165FY31</accession>
<dbReference type="InterPro" id="IPR001138">
    <property type="entry name" value="Zn2Cys6_DnaBD"/>
</dbReference>
<feature type="compositionally biased region" description="Low complexity" evidence="3">
    <location>
        <begin position="359"/>
        <end position="396"/>
    </location>
</feature>
<dbReference type="SMART" id="SM00066">
    <property type="entry name" value="GAL4"/>
    <property type="match status" value="1"/>
</dbReference>
<dbReference type="Pfam" id="PF00172">
    <property type="entry name" value="Zn_clus"/>
    <property type="match status" value="1"/>
</dbReference>
<dbReference type="Gene3D" id="4.10.240.10">
    <property type="entry name" value="Zn(2)-C6 fungal-type DNA-binding domain"/>
    <property type="match status" value="1"/>
</dbReference>
<dbReference type="EMBL" id="KV427611">
    <property type="protein sequence ID" value="KZT09569.1"/>
    <property type="molecule type" value="Genomic_DNA"/>
</dbReference>
<organism evidence="5 6">
    <name type="scientific">Laetiporus sulphureus 93-53</name>
    <dbReference type="NCBI Taxonomy" id="1314785"/>
    <lineage>
        <taxon>Eukaryota</taxon>
        <taxon>Fungi</taxon>
        <taxon>Dikarya</taxon>
        <taxon>Basidiomycota</taxon>
        <taxon>Agaricomycotina</taxon>
        <taxon>Agaricomycetes</taxon>
        <taxon>Polyporales</taxon>
        <taxon>Laetiporus</taxon>
    </lineage>
</organism>
<feature type="region of interest" description="Disordered" evidence="3">
    <location>
        <begin position="291"/>
        <end position="310"/>
    </location>
</feature>
<feature type="region of interest" description="Disordered" evidence="3">
    <location>
        <begin position="315"/>
        <end position="459"/>
    </location>
</feature>
<dbReference type="GO" id="GO:0000981">
    <property type="term" value="F:DNA-binding transcription factor activity, RNA polymerase II-specific"/>
    <property type="evidence" value="ECO:0007669"/>
    <property type="project" value="InterPro"/>
</dbReference>
<dbReference type="PROSITE" id="PS00463">
    <property type="entry name" value="ZN2_CY6_FUNGAL_1"/>
    <property type="match status" value="1"/>
</dbReference>
<dbReference type="SUPFAM" id="SSF57701">
    <property type="entry name" value="Zn2/Cys6 DNA-binding domain"/>
    <property type="match status" value="1"/>
</dbReference>
<feature type="compositionally biased region" description="Low complexity" evidence="3">
    <location>
        <begin position="85"/>
        <end position="96"/>
    </location>
</feature>